<dbReference type="Gene3D" id="3.30.342.10">
    <property type="entry name" value="DNA Polymerase, chain B, domain 1"/>
    <property type="match status" value="1"/>
</dbReference>
<reference evidence="1" key="1">
    <citation type="submission" date="2021-06" db="EMBL/GenBank/DDBJ databases">
        <authorList>
            <person name="Kallberg Y."/>
            <person name="Tangrot J."/>
            <person name="Rosling A."/>
        </authorList>
    </citation>
    <scope>NUCLEOTIDE SEQUENCE</scope>
    <source>
        <strain evidence="1">MA453B</strain>
    </source>
</reference>
<evidence type="ECO:0000313" key="1">
    <source>
        <dbReference type="EMBL" id="CAG8759098.1"/>
    </source>
</evidence>
<dbReference type="EMBL" id="CAJVPY010016849">
    <property type="protein sequence ID" value="CAG8759098.1"/>
    <property type="molecule type" value="Genomic_DNA"/>
</dbReference>
<dbReference type="InterPro" id="IPR012337">
    <property type="entry name" value="RNaseH-like_sf"/>
</dbReference>
<dbReference type="Proteomes" id="UP000789405">
    <property type="component" value="Unassembled WGS sequence"/>
</dbReference>
<gene>
    <name evidence="1" type="ORF">DERYTH_LOCUS17643</name>
</gene>
<evidence type="ECO:0000313" key="2">
    <source>
        <dbReference type="Proteomes" id="UP000789405"/>
    </source>
</evidence>
<organism evidence="1 2">
    <name type="scientific">Dentiscutata erythropus</name>
    <dbReference type="NCBI Taxonomy" id="1348616"/>
    <lineage>
        <taxon>Eukaryota</taxon>
        <taxon>Fungi</taxon>
        <taxon>Fungi incertae sedis</taxon>
        <taxon>Mucoromycota</taxon>
        <taxon>Glomeromycotina</taxon>
        <taxon>Glomeromycetes</taxon>
        <taxon>Diversisporales</taxon>
        <taxon>Gigasporaceae</taxon>
        <taxon>Dentiscutata</taxon>
    </lineage>
</organism>
<dbReference type="AlphaFoldDB" id="A0A9N9NTD4"/>
<dbReference type="SUPFAM" id="SSF53098">
    <property type="entry name" value="Ribonuclease H-like"/>
    <property type="match status" value="1"/>
</dbReference>
<dbReference type="OrthoDB" id="2471713at2759"/>
<feature type="non-terminal residue" evidence="1">
    <location>
        <position position="167"/>
    </location>
</feature>
<protein>
    <submittedName>
        <fullName evidence="1">13624_t:CDS:1</fullName>
    </submittedName>
</protein>
<comment type="caution">
    <text evidence="1">The sequence shown here is derived from an EMBL/GenBank/DDBJ whole genome shotgun (WGS) entry which is preliminary data.</text>
</comment>
<sequence length="167" mass="19020">MTQSKLSKNLDGPALFQPKAKKDKMKRQVIRYSGKNYLMGIPTHDNLVTENNEGLTAILEDALSKHQDIPFMAIDVQESTEFTNGQAWYVLRLYGPFINGQKAVVSITGIQVFFNILVPDEESTDTFEAKIRGILSNAIKSFEIEHIKTFPFRGYHAEKKSYLRIYA</sequence>
<accession>A0A9N9NTD4</accession>
<keyword evidence="2" id="KW-1185">Reference proteome</keyword>
<proteinExistence type="predicted"/>
<name>A0A9N9NTD4_9GLOM</name>